<name>A0A6I3KNQ3_9NOCA</name>
<feature type="compositionally biased region" description="Low complexity" evidence="1">
    <location>
        <begin position="466"/>
        <end position="481"/>
    </location>
</feature>
<feature type="region of interest" description="Disordered" evidence="1">
    <location>
        <begin position="225"/>
        <end position="346"/>
    </location>
</feature>
<dbReference type="Proteomes" id="UP000432464">
    <property type="component" value="Unassembled WGS sequence"/>
</dbReference>
<organism evidence="2 3">
    <name type="scientific">Nocardia aurantiaca</name>
    <dbReference type="NCBI Taxonomy" id="2675850"/>
    <lineage>
        <taxon>Bacteria</taxon>
        <taxon>Bacillati</taxon>
        <taxon>Actinomycetota</taxon>
        <taxon>Actinomycetes</taxon>
        <taxon>Mycobacteriales</taxon>
        <taxon>Nocardiaceae</taxon>
        <taxon>Nocardia</taxon>
    </lineage>
</organism>
<evidence type="ECO:0000256" key="1">
    <source>
        <dbReference type="SAM" id="MobiDB-lite"/>
    </source>
</evidence>
<protein>
    <submittedName>
        <fullName evidence="2">Uncharacterized protein</fullName>
    </submittedName>
</protein>
<keyword evidence="3" id="KW-1185">Reference proteome</keyword>
<gene>
    <name evidence="2" type="ORF">GLP40_02365</name>
</gene>
<proteinExistence type="predicted"/>
<reference evidence="2 3" key="1">
    <citation type="submission" date="2019-11" db="EMBL/GenBank/DDBJ databases">
        <title>Nocardia sp. nov. CT2-14 isolated from soil.</title>
        <authorList>
            <person name="Kanchanasin P."/>
            <person name="Tanasupawat S."/>
            <person name="Yuki M."/>
            <person name="Kudo T."/>
        </authorList>
    </citation>
    <scope>NUCLEOTIDE SEQUENCE [LARGE SCALE GENOMIC DNA]</scope>
    <source>
        <strain evidence="2 3">CT2-14</strain>
    </source>
</reference>
<dbReference type="EMBL" id="WMBB01000001">
    <property type="protein sequence ID" value="MTE11632.1"/>
    <property type="molecule type" value="Genomic_DNA"/>
</dbReference>
<comment type="caution">
    <text evidence="2">The sequence shown here is derived from an EMBL/GenBank/DDBJ whole genome shotgun (WGS) entry which is preliminary data.</text>
</comment>
<dbReference type="AlphaFoldDB" id="A0A6I3KNQ3"/>
<feature type="compositionally biased region" description="Low complexity" evidence="1">
    <location>
        <begin position="253"/>
        <end position="276"/>
    </location>
</feature>
<feature type="region of interest" description="Disordered" evidence="1">
    <location>
        <begin position="436"/>
        <end position="632"/>
    </location>
</feature>
<feature type="compositionally biased region" description="Pro residues" evidence="1">
    <location>
        <begin position="235"/>
        <end position="252"/>
    </location>
</feature>
<evidence type="ECO:0000313" key="2">
    <source>
        <dbReference type="EMBL" id="MTE11632.1"/>
    </source>
</evidence>
<feature type="compositionally biased region" description="Low complexity" evidence="1">
    <location>
        <begin position="315"/>
        <end position="330"/>
    </location>
</feature>
<sequence length="632" mass="65745">MSFDPNGKTVDQILDYGAPGLQYWEHFLPLYTEAFGAPRGVVLADLYARYDEQRGTKLADFDTARTELGKALDEAEARWSSHRSVAQTLPTAWTGVTGTEALTIVNSQLRQARDDLDTIRAASTAMAAALDPLRRSVLAKAEHTLALLESTADGAGRVVIDGRTPDDIEALGATDPWLTGTFRADVDHKLAAFTATCDATDETFESHYRTIITALAQVIDHPYPQPAQALLPQPDVNPMPSPPTPQPLPAPQSYPAVSQAPTVQPQPSQQPVVAPAHSPTPTESPGASEPLRAQPQGRSQPAGGAPEAVPDHAVSTEPAAATEQAASPAATDMAQSPSDQLGRTVKAALDQLETSLQQGISATIEKFGALTGQTSPTIEDPDGPLDSRRRPDRSADSVLTSGRLEFDFAGKHLLLERTSEGDVTVAVTDESGRTHTYALSFDQNGDPVLTTDDPAHGPVAPAGDGAPQQSPPSSTDTPPTADGGGTNGTSEDTRPMEPGEASGPAPGAPVQPDCAPLTCAVPDASAAPTPDACPDRVPDLAAPPDVPASPPTLEHRALPNCAQSSPPEQVVGACPPPTPTAPDQYLGAPAQPLENPASPLTDPPPSLAEPGARMEIPEGGVEIPETTDLVVP</sequence>
<dbReference type="RefSeq" id="WP_154786109.1">
    <property type="nucleotide sequence ID" value="NZ_WMBB01000001.1"/>
</dbReference>
<evidence type="ECO:0000313" key="3">
    <source>
        <dbReference type="Proteomes" id="UP000432464"/>
    </source>
</evidence>
<feature type="compositionally biased region" description="Basic and acidic residues" evidence="1">
    <location>
        <begin position="385"/>
        <end position="395"/>
    </location>
</feature>
<feature type="region of interest" description="Disordered" evidence="1">
    <location>
        <begin position="367"/>
        <end position="401"/>
    </location>
</feature>
<accession>A0A6I3KNQ3</accession>